<sequence length="82" mass="9510">MTIAEKVTQSANSTLFTLYKEGLFYKCYNEDAMLFLQKVKEYKVSSKYVKATVSKVYSIGFPTSEVDKVKFKTFSFQVFFVI</sequence>
<dbReference type="Proteomes" id="UP000306552">
    <property type="component" value="Unassembled WGS sequence"/>
</dbReference>
<protein>
    <recommendedName>
        <fullName evidence="3">DNA mismatch repair protein MutS-like N-terminal domain-containing protein</fullName>
    </recommendedName>
</protein>
<keyword evidence="2" id="KW-1185">Reference proteome</keyword>
<dbReference type="OrthoDB" id="1454572at2"/>
<evidence type="ECO:0000313" key="1">
    <source>
        <dbReference type="EMBL" id="TKS56820.1"/>
    </source>
</evidence>
<name>A0A4U5TRE4_9FLAO</name>
<gene>
    <name evidence="1" type="ORF">FCN74_07280</name>
</gene>
<evidence type="ECO:0000313" key="2">
    <source>
        <dbReference type="Proteomes" id="UP000306552"/>
    </source>
</evidence>
<comment type="caution">
    <text evidence="1">The sequence shown here is derived from an EMBL/GenBank/DDBJ whole genome shotgun (WGS) entry which is preliminary data.</text>
</comment>
<accession>A0A4U5TRE4</accession>
<reference evidence="1 2" key="1">
    <citation type="submission" date="2019-04" db="EMBL/GenBank/DDBJ databases">
        <title>Psychroflexus halotolerans sp. nov., isolated from a marine solar saltern.</title>
        <authorList>
            <person name="Feng X."/>
        </authorList>
    </citation>
    <scope>NUCLEOTIDE SEQUENCE [LARGE SCALE GENOMIC DNA]</scope>
    <source>
        <strain evidence="1 2">WDS2C27</strain>
    </source>
</reference>
<dbReference type="AlphaFoldDB" id="A0A4U5TRE4"/>
<proteinExistence type="predicted"/>
<dbReference type="EMBL" id="SWMU01000002">
    <property type="protein sequence ID" value="TKS56820.1"/>
    <property type="molecule type" value="Genomic_DNA"/>
</dbReference>
<evidence type="ECO:0008006" key="3">
    <source>
        <dbReference type="Google" id="ProtNLM"/>
    </source>
</evidence>
<dbReference type="RefSeq" id="WP_138931922.1">
    <property type="nucleotide sequence ID" value="NZ_SWMU01000002.1"/>
</dbReference>
<organism evidence="1 2">
    <name type="scientific">Mesohalobacter halotolerans</name>
    <dbReference type="NCBI Taxonomy" id="1883405"/>
    <lineage>
        <taxon>Bacteria</taxon>
        <taxon>Pseudomonadati</taxon>
        <taxon>Bacteroidota</taxon>
        <taxon>Flavobacteriia</taxon>
        <taxon>Flavobacteriales</taxon>
        <taxon>Flavobacteriaceae</taxon>
        <taxon>Mesohalobacter</taxon>
    </lineage>
</organism>